<accession>A0A2T3Z1C7</accession>
<dbReference type="OrthoDB" id="1577640at2759"/>
<protein>
    <recommendedName>
        <fullName evidence="1">T6SS Phospholipase effector Tle1-like catalytic domain-containing protein</fullName>
    </recommendedName>
</protein>
<name>A0A2T3Z1C7_TRIA4</name>
<keyword evidence="3" id="KW-1185">Reference proteome</keyword>
<feature type="domain" description="T6SS Phospholipase effector Tle1-like catalytic" evidence="1">
    <location>
        <begin position="4"/>
        <end position="293"/>
    </location>
</feature>
<dbReference type="InterPro" id="IPR018712">
    <property type="entry name" value="Tle1-like_cat"/>
</dbReference>
<reference evidence="2 3" key="1">
    <citation type="submission" date="2016-07" db="EMBL/GenBank/DDBJ databases">
        <title>Multiple horizontal gene transfer events from other fungi enriched the ability of initially mycotrophic Trichoderma (Ascomycota) to feed on dead plant biomass.</title>
        <authorList>
            <consortium name="DOE Joint Genome Institute"/>
            <person name="Aerts A."/>
            <person name="Atanasova L."/>
            <person name="Chenthamara K."/>
            <person name="Zhang J."/>
            <person name="Grujic M."/>
            <person name="Henrissat B."/>
            <person name="Kuo A."/>
            <person name="Salamov A."/>
            <person name="Lipzen A."/>
            <person name="Labutti K."/>
            <person name="Barry K."/>
            <person name="Miao Y."/>
            <person name="Rahimi M.J."/>
            <person name="Shen Q."/>
            <person name="Grigoriev I.V."/>
            <person name="Kubicek C.P."/>
            <person name="Druzhinina I.S."/>
        </authorList>
    </citation>
    <scope>NUCLEOTIDE SEQUENCE [LARGE SCALE GENOMIC DNA]</scope>
    <source>
        <strain evidence="2 3">CBS 433.97</strain>
    </source>
</reference>
<dbReference type="PANTHER" id="PTHR33840">
    <property type="match status" value="1"/>
</dbReference>
<evidence type="ECO:0000313" key="2">
    <source>
        <dbReference type="EMBL" id="PTB38606.1"/>
    </source>
</evidence>
<proteinExistence type="predicted"/>
<evidence type="ECO:0000259" key="1">
    <source>
        <dbReference type="Pfam" id="PF09994"/>
    </source>
</evidence>
<dbReference type="AlphaFoldDB" id="A0A2T3Z1C7"/>
<sequence length="1219" mass="137673">MQPKLIVLCDDVGCGRETKTQTNIYLLAQHIGIDMKRENRCLDQWERRARYFDGPSLGLGLISSGSKGDDIASRCIEVYRYIVGYYTPEHEIWMFGLGLGAYVVRHVANMIGRCGIVRTTGEDDIWTSLTLIDHASFMYKYYYGVPSPSLTELETFKRERSWGVDKPIKFMGLFDTIRPDGFLRVLLLDQTQWPELGDGNTTNAVQNIYHAVSIHERSSFFRLCQIQEDSTYQTDYDTDVYEMWFPGTHHDLGRQKFPLGLDIDAKKWPFWLLSSAIDPNLVLTDLVLKWMLENIQREDSSEALIPDIGTRIEALKRELTRYNQSPDSESIYSWVVKQTPLGALLSHYVWLTGELRQGQTLLGAFLLFCYVWLLSELRWRRHYSLGVPFFPYFWLTGWLPRDRKILNLKARTYDYKRPLDQSGATIDCLARINKQRYPSDTYLEFQKARLSAGEIDQTTYECLVGNEHIGQRAKVTSWWDLDNGQHVVLDLGWRGPDFSNYHQRDWKEVLTITDASHGGGHYMARTIPNFLAEFYGEMGLSLLEWVTELCTARTRVASKMASQATPQTSPNRNSSPTFDRVHLHLVDRSIMACFGDELLRWDIPEGFERKQAVSALLWVVAAFQPPEVESRGLFKVGCRISDGGVLSPYCEPFKPERAESSCWTQLFDYACVVETPRDVSFDTKTRPEGLEVDFKELMAITNASQAWLTDYGAILLGHDTALIQLRPVEDRRWHAVRTPGKLITPFDIMQIIQSSVPSGPAGLGAESEDVGRSILSVVSSSAGILSQPQLRESNGAIKKSMDRGKHAQVLKSEPFTYPEGRVFVGWCSEPRVTIGTERPSNPFLESFDHDSGVPEVTNDIVALSSVSSVTTVSLGVSLGFMSKLATVNIAHASGSQESVQPATYRHENQLPFDTLRTAKLTPCILWDDSVKRAWLLPGVSALCFISLCIFARLELNFDSDVTFAIPSNDAGQSASNCLKANASLTMVKDDGTNGPTFGWLVKQVWDGMMAANDVCYANTNRRKHVREGVVFGYDIYDLFGSGHVVLRCLDENRAGASLHSWAPLARLERVQVIFCKKVGSVIECAAQTCAGTPCGQYCLNFDGTSGVLSCLLPDLERFCGQDWDKYAQSRRLLIKNGFEWIPRLPRRGGLFAHLGTRLNANGVCECCAELDRLQRLDQVGNASLWQRIKKAFRERPYNFADNWSSLQYAVRFGLCHLYS</sequence>
<dbReference type="PANTHER" id="PTHR33840:SF1">
    <property type="entry name" value="TLE1 PHOSPHOLIPASE DOMAIN-CONTAINING PROTEIN"/>
    <property type="match status" value="1"/>
</dbReference>
<gene>
    <name evidence="2" type="ORF">M441DRAFT_445999</name>
</gene>
<organism evidence="2 3">
    <name type="scientific">Trichoderma asperellum (strain ATCC 204424 / CBS 433.97 / NBRC 101777)</name>
    <dbReference type="NCBI Taxonomy" id="1042311"/>
    <lineage>
        <taxon>Eukaryota</taxon>
        <taxon>Fungi</taxon>
        <taxon>Dikarya</taxon>
        <taxon>Ascomycota</taxon>
        <taxon>Pezizomycotina</taxon>
        <taxon>Sordariomycetes</taxon>
        <taxon>Hypocreomycetidae</taxon>
        <taxon>Hypocreales</taxon>
        <taxon>Hypocreaceae</taxon>
        <taxon>Trichoderma</taxon>
    </lineage>
</organism>
<dbReference type="STRING" id="1042311.A0A2T3Z1C7"/>
<evidence type="ECO:0000313" key="3">
    <source>
        <dbReference type="Proteomes" id="UP000240493"/>
    </source>
</evidence>
<dbReference type="Proteomes" id="UP000240493">
    <property type="component" value="Unassembled WGS sequence"/>
</dbReference>
<dbReference type="Pfam" id="PF09994">
    <property type="entry name" value="T6SS_Tle1-like_cat"/>
    <property type="match status" value="1"/>
</dbReference>
<dbReference type="EMBL" id="KZ679265">
    <property type="protein sequence ID" value="PTB38606.1"/>
    <property type="molecule type" value="Genomic_DNA"/>
</dbReference>